<organism evidence="2">
    <name type="scientific">hydrothermal vent metagenome</name>
    <dbReference type="NCBI Taxonomy" id="652676"/>
    <lineage>
        <taxon>unclassified sequences</taxon>
        <taxon>metagenomes</taxon>
        <taxon>ecological metagenomes</taxon>
    </lineage>
</organism>
<dbReference type="InterPro" id="IPR029062">
    <property type="entry name" value="Class_I_gatase-like"/>
</dbReference>
<gene>
    <name evidence="2" type="ORF">MNBD_IGNAVI01-1848</name>
</gene>
<dbReference type="Pfam" id="PF06283">
    <property type="entry name" value="ThuA"/>
    <property type="match status" value="1"/>
</dbReference>
<evidence type="ECO:0000259" key="1">
    <source>
        <dbReference type="Pfam" id="PF06283"/>
    </source>
</evidence>
<dbReference type="InterPro" id="IPR029010">
    <property type="entry name" value="ThuA-like"/>
</dbReference>
<dbReference type="Gene3D" id="3.40.50.880">
    <property type="match status" value="1"/>
</dbReference>
<protein>
    <submittedName>
        <fullName evidence="2">Mll2313 protein</fullName>
    </submittedName>
</protein>
<dbReference type="PANTHER" id="PTHR40469">
    <property type="entry name" value="SECRETED GLYCOSYL HYDROLASE"/>
    <property type="match status" value="1"/>
</dbReference>
<evidence type="ECO:0000313" key="2">
    <source>
        <dbReference type="EMBL" id="VAX18530.1"/>
    </source>
</evidence>
<dbReference type="EMBL" id="UOGD01000105">
    <property type="protein sequence ID" value="VAX18530.1"/>
    <property type="molecule type" value="Genomic_DNA"/>
</dbReference>
<feature type="domain" description="ThuA-like" evidence="1">
    <location>
        <begin position="36"/>
        <end position="243"/>
    </location>
</feature>
<dbReference type="AlphaFoldDB" id="A0A3B1C6N9"/>
<name>A0A3B1C6N9_9ZZZZ</name>
<reference evidence="2" key="1">
    <citation type="submission" date="2018-06" db="EMBL/GenBank/DDBJ databases">
        <authorList>
            <person name="Zhirakovskaya E."/>
        </authorList>
    </citation>
    <scope>NUCLEOTIDE SEQUENCE</scope>
</reference>
<dbReference type="SUPFAM" id="SSF52317">
    <property type="entry name" value="Class I glutamine amidotransferase-like"/>
    <property type="match status" value="1"/>
</dbReference>
<dbReference type="PANTHER" id="PTHR40469:SF2">
    <property type="entry name" value="GALACTOSE-BINDING DOMAIN-LIKE SUPERFAMILY PROTEIN"/>
    <property type="match status" value="1"/>
</dbReference>
<proteinExistence type="predicted"/>
<sequence length="246" mass="27654">MKINLFKLSSLFILLFFFTFTIHAKPNESQKKKSVLLVYGGYKGHKPEKFKDLFLPWLKEQGFDVVVSNSLDIYADKEKMKDFDLIVQSYTMGNLTKEESDGLMSAVMNGTGIAGCHGGLGDSFRGNTSYLFMVGGQFVAHPGGKVEYEVNIVNHNDPITKGLSNFKITSEQYYMLVDPGVDVLATTTFSGEHAPWIEGVVMPVVWKKMYGKGKVFYSSIGHSIENFDIEQVMKITKRGILWAMRD</sequence>
<accession>A0A3B1C6N9</accession>